<evidence type="ECO:0000313" key="15">
    <source>
        <dbReference type="Proteomes" id="UP001209540"/>
    </source>
</evidence>
<dbReference type="PROSITE" id="PS00107">
    <property type="entry name" value="PROTEIN_KINASE_ATP"/>
    <property type="match status" value="1"/>
</dbReference>
<keyword evidence="3 11" id="KW-0723">Serine/threonine-protein kinase</keyword>
<dbReference type="FunFam" id="3.30.200.20:FF:000538">
    <property type="entry name" value="Putative Casein kinase I"/>
    <property type="match status" value="1"/>
</dbReference>
<accession>A0AAD5K6P6</accession>
<comment type="similarity">
    <text evidence="1">Belongs to the protein kinase superfamily. CK1 Ser/Thr protein kinase family. Casein kinase I subfamily.</text>
</comment>
<name>A0AAD5K6P6_9FUNG</name>
<evidence type="ECO:0000256" key="12">
    <source>
        <dbReference type="SAM" id="MobiDB-lite"/>
    </source>
</evidence>
<feature type="region of interest" description="Disordered" evidence="12">
    <location>
        <begin position="1"/>
        <end position="20"/>
    </location>
</feature>
<dbReference type="CDD" id="cd14127">
    <property type="entry name" value="STKc_CK1_fungal"/>
    <property type="match status" value="1"/>
</dbReference>
<dbReference type="Gene3D" id="1.10.510.10">
    <property type="entry name" value="Transferase(Phosphotransferase) domain 1"/>
    <property type="match status" value="1"/>
</dbReference>
<sequence>MTANHPRHSQRSSSTSVTSSSNVVGVHYRVGRKIGEGSFGIIYEGTNLLNNQQVAIKFEPRKSDAPQLRDEYRTYKILAGLNGIPTAYYFGQEGLHNILVIDMLGPSLEDLFDMCSRRFSVKTVAMLAKQMITRVQSIHEKNLIYRDIKPDNFLIGRPGTKNANLIYMIDFGMAKQYRDPKTKQHIPYRERKSLSGTARYMSINTHLGREQSRRDDLESLGHVFMYFLRGALPWQGLKAATNKQKYEKIGEKKQSTAVKDLCEGYPEEFGIYLQYSRKLGFEDTPDYDFLRDLFNRVLKTMGETDDGVYDWMLLNNGKGWEVRLIIIIWDKQRNK</sequence>
<dbReference type="AlphaFoldDB" id="A0AAD5K6P6"/>
<feature type="domain" description="Protein kinase" evidence="13">
    <location>
        <begin position="28"/>
        <end position="290"/>
    </location>
</feature>
<evidence type="ECO:0000256" key="3">
    <source>
        <dbReference type="ARBA" id="ARBA00022527"/>
    </source>
</evidence>
<dbReference type="GO" id="GO:0005524">
    <property type="term" value="F:ATP binding"/>
    <property type="evidence" value="ECO:0007669"/>
    <property type="project" value="UniProtKB-UniRule"/>
</dbReference>
<keyword evidence="15" id="KW-1185">Reference proteome</keyword>
<proteinExistence type="inferred from homology"/>
<evidence type="ECO:0000259" key="13">
    <source>
        <dbReference type="PROSITE" id="PS50011"/>
    </source>
</evidence>
<dbReference type="InterPro" id="IPR017441">
    <property type="entry name" value="Protein_kinase_ATP_BS"/>
</dbReference>
<dbReference type="PANTHER" id="PTHR11909">
    <property type="entry name" value="CASEIN KINASE-RELATED"/>
    <property type="match status" value="1"/>
</dbReference>
<gene>
    <name evidence="14" type="ORF">BDA99DRAFT_441094</name>
</gene>
<comment type="caution">
    <text evidence="14">The sequence shown here is derived from an EMBL/GenBank/DDBJ whole genome shotgun (WGS) entry which is preliminary data.</text>
</comment>
<protein>
    <recommendedName>
        <fullName evidence="2">non-specific serine/threonine protein kinase</fullName>
        <ecNumber evidence="2">2.7.11.1</ecNumber>
    </recommendedName>
</protein>
<dbReference type="GO" id="GO:0004674">
    <property type="term" value="F:protein serine/threonine kinase activity"/>
    <property type="evidence" value="ECO:0007669"/>
    <property type="project" value="UniProtKB-KW"/>
</dbReference>
<dbReference type="PROSITE" id="PS00108">
    <property type="entry name" value="PROTEIN_KINASE_ST"/>
    <property type="match status" value="1"/>
</dbReference>
<evidence type="ECO:0000313" key="14">
    <source>
        <dbReference type="EMBL" id="KAI9258217.1"/>
    </source>
</evidence>
<comment type="catalytic activity">
    <reaction evidence="8">
        <text>L-threonyl-[protein] + ATP = O-phospho-L-threonyl-[protein] + ADP + H(+)</text>
        <dbReference type="Rhea" id="RHEA:46608"/>
        <dbReference type="Rhea" id="RHEA-COMP:11060"/>
        <dbReference type="Rhea" id="RHEA-COMP:11605"/>
        <dbReference type="ChEBI" id="CHEBI:15378"/>
        <dbReference type="ChEBI" id="CHEBI:30013"/>
        <dbReference type="ChEBI" id="CHEBI:30616"/>
        <dbReference type="ChEBI" id="CHEBI:61977"/>
        <dbReference type="ChEBI" id="CHEBI:456216"/>
        <dbReference type="EC" id="2.7.11.1"/>
    </reaction>
</comment>
<dbReference type="EC" id="2.7.11.1" evidence="2"/>
<dbReference type="EMBL" id="JAIXMP010000019">
    <property type="protein sequence ID" value="KAI9258217.1"/>
    <property type="molecule type" value="Genomic_DNA"/>
</dbReference>
<evidence type="ECO:0000256" key="2">
    <source>
        <dbReference type="ARBA" id="ARBA00012513"/>
    </source>
</evidence>
<evidence type="ECO:0000256" key="4">
    <source>
        <dbReference type="ARBA" id="ARBA00022679"/>
    </source>
</evidence>
<dbReference type="SUPFAM" id="SSF56112">
    <property type="entry name" value="Protein kinase-like (PK-like)"/>
    <property type="match status" value="1"/>
</dbReference>
<dbReference type="Proteomes" id="UP001209540">
    <property type="component" value="Unassembled WGS sequence"/>
</dbReference>
<dbReference type="InterPro" id="IPR011009">
    <property type="entry name" value="Kinase-like_dom_sf"/>
</dbReference>
<evidence type="ECO:0000256" key="6">
    <source>
        <dbReference type="ARBA" id="ARBA00022777"/>
    </source>
</evidence>
<keyword evidence="6 14" id="KW-0418">Kinase</keyword>
<evidence type="ECO:0000256" key="9">
    <source>
        <dbReference type="ARBA" id="ARBA00048679"/>
    </source>
</evidence>
<dbReference type="Pfam" id="PF00069">
    <property type="entry name" value="Pkinase"/>
    <property type="match status" value="1"/>
</dbReference>
<evidence type="ECO:0000256" key="5">
    <source>
        <dbReference type="ARBA" id="ARBA00022741"/>
    </source>
</evidence>
<reference evidence="14" key="1">
    <citation type="journal article" date="2022" name="IScience">
        <title>Evolution of zygomycete secretomes and the origins of terrestrial fungal ecologies.</title>
        <authorList>
            <person name="Chang Y."/>
            <person name="Wang Y."/>
            <person name="Mondo S."/>
            <person name="Ahrendt S."/>
            <person name="Andreopoulos W."/>
            <person name="Barry K."/>
            <person name="Beard J."/>
            <person name="Benny G.L."/>
            <person name="Blankenship S."/>
            <person name="Bonito G."/>
            <person name="Cuomo C."/>
            <person name="Desiro A."/>
            <person name="Gervers K.A."/>
            <person name="Hundley H."/>
            <person name="Kuo A."/>
            <person name="LaButti K."/>
            <person name="Lang B.F."/>
            <person name="Lipzen A."/>
            <person name="O'Donnell K."/>
            <person name="Pangilinan J."/>
            <person name="Reynolds N."/>
            <person name="Sandor L."/>
            <person name="Smith M.E."/>
            <person name="Tsang A."/>
            <person name="Grigoriev I.V."/>
            <person name="Stajich J.E."/>
            <person name="Spatafora J.W."/>
        </authorList>
    </citation>
    <scope>NUCLEOTIDE SEQUENCE</scope>
    <source>
        <strain evidence="14">RSA 2281</strain>
    </source>
</reference>
<dbReference type="PROSITE" id="PS50011">
    <property type="entry name" value="PROTEIN_KINASE_DOM"/>
    <property type="match status" value="1"/>
</dbReference>
<feature type="compositionally biased region" description="Basic residues" evidence="12">
    <location>
        <begin position="1"/>
        <end position="10"/>
    </location>
</feature>
<evidence type="ECO:0000256" key="7">
    <source>
        <dbReference type="ARBA" id="ARBA00022840"/>
    </source>
</evidence>
<feature type="binding site" evidence="10">
    <location>
        <position position="57"/>
    </location>
    <ligand>
        <name>ATP</name>
        <dbReference type="ChEBI" id="CHEBI:30616"/>
    </ligand>
</feature>
<dbReference type="GO" id="GO:0005773">
    <property type="term" value="C:vacuole"/>
    <property type="evidence" value="ECO:0007669"/>
    <property type="project" value="UniProtKB-ARBA"/>
</dbReference>
<dbReference type="SMART" id="SM00220">
    <property type="entry name" value="S_TKc"/>
    <property type="match status" value="1"/>
</dbReference>
<dbReference type="FunFam" id="1.10.510.10:FF:000160">
    <property type="entry name" value="Casein kinase I 1"/>
    <property type="match status" value="1"/>
</dbReference>
<keyword evidence="5 10" id="KW-0547">Nucleotide-binding</keyword>
<evidence type="ECO:0000256" key="1">
    <source>
        <dbReference type="ARBA" id="ARBA00005926"/>
    </source>
</evidence>
<keyword evidence="4" id="KW-0808">Transferase</keyword>
<dbReference type="InterPro" id="IPR050235">
    <property type="entry name" value="CK1_Ser-Thr_kinase"/>
</dbReference>
<comment type="catalytic activity">
    <reaction evidence="9">
        <text>L-seryl-[protein] + ATP = O-phospho-L-seryl-[protein] + ADP + H(+)</text>
        <dbReference type="Rhea" id="RHEA:17989"/>
        <dbReference type="Rhea" id="RHEA-COMP:9863"/>
        <dbReference type="Rhea" id="RHEA-COMP:11604"/>
        <dbReference type="ChEBI" id="CHEBI:15378"/>
        <dbReference type="ChEBI" id="CHEBI:29999"/>
        <dbReference type="ChEBI" id="CHEBI:30616"/>
        <dbReference type="ChEBI" id="CHEBI:83421"/>
        <dbReference type="ChEBI" id="CHEBI:456216"/>
        <dbReference type="EC" id="2.7.11.1"/>
    </reaction>
</comment>
<dbReference type="InterPro" id="IPR008271">
    <property type="entry name" value="Ser/Thr_kinase_AS"/>
</dbReference>
<organism evidence="14 15">
    <name type="scientific">Phascolomyces articulosus</name>
    <dbReference type="NCBI Taxonomy" id="60185"/>
    <lineage>
        <taxon>Eukaryota</taxon>
        <taxon>Fungi</taxon>
        <taxon>Fungi incertae sedis</taxon>
        <taxon>Mucoromycota</taxon>
        <taxon>Mucoromycotina</taxon>
        <taxon>Mucoromycetes</taxon>
        <taxon>Mucorales</taxon>
        <taxon>Lichtheimiaceae</taxon>
        <taxon>Phascolomyces</taxon>
    </lineage>
</organism>
<evidence type="ECO:0000256" key="8">
    <source>
        <dbReference type="ARBA" id="ARBA00047899"/>
    </source>
</evidence>
<dbReference type="InterPro" id="IPR000719">
    <property type="entry name" value="Prot_kinase_dom"/>
</dbReference>
<reference evidence="14" key="2">
    <citation type="submission" date="2023-02" db="EMBL/GenBank/DDBJ databases">
        <authorList>
            <consortium name="DOE Joint Genome Institute"/>
            <person name="Mondo S.J."/>
            <person name="Chang Y."/>
            <person name="Wang Y."/>
            <person name="Ahrendt S."/>
            <person name="Andreopoulos W."/>
            <person name="Barry K."/>
            <person name="Beard J."/>
            <person name="Benny G.L."/>
            <person name="Blankenship S."/>
            <person name="Bonito G."/>
            <person name="Cuomo C."/>
            <person name="Desiro A."/>
            <person name="Gervers K.A."/>
            <person name="Hundley H."/>
            <person name="Kuo A."/>
            <person name="LaButti K."/>
            <person name="Lang B.F."/>
            <person name="Lipzen A."/>
            <person name="O'Donnell K."/>
            <person name="Pangilinan J."/>
            <person name="Reynolds N."/>
            <person name="Sandor L."/>
            <person name="Smith M.W."/>
            <person name="Tsang A."/>
            <person name="Grigoriev I.V."/>
            <person name="Stajich J.E."/>
            <person name="Spatafora J.W."/>
        </authorList>
    </citation>
    <scope>NUCLEOTIDE SEQUENCE</scope>
    <source>
        <strain evidence="14">RSA 2281</strain>
    </source>
</reference>
<evidence type="ECO:0000256" key="11">
    <source>
        <dbReference type="RuleBase" id="RU000304"/>
    </source>
</evidence>
<keyword evidence="7 10" id="KW-0067">ATP-binding</keyword>
<evidence type="ECO:0000256" key="10">
    <source>
        <dbReference type="PROSITE-ProRule" id="PRU10141"/>
    </source>
</evidence>